<dbReference type="EMBL" id="BMOD01000011">
    <property type="protein sequence ID" value="GGJ41203.1"/>
    <property type="molecule type" value="Genomic_DNA"/>
</dbReference>
<keyword evidence="3" id="KW-1185">Reference proteome</keyword>
<proteinExistence type="predicted"/>
<keyword evidence="1" id="KW-0472">Membrane</keyword>
<accession>A0ABQ2D599</accession>
<sequence>MFGLGGVLMVAGLEKRIWDVVIVCSLLLLVFLIGVVPFGIWFLPHIEYPTPLFFVYGILPVVLVGLLGLLWLTRRGWLRILTIPPSAYGFLVGFVCFLFWPAVPVDCRQVERDPWGDFWFTYPSQDASWVHHPEEVPHREQLPEGTIYSADQYSLGCGDELPAESKLGDGLLPKQPFTLPHFHPRLLMQVEVLHDHQLSTHEALFELGTHQQLTRWQEIRTETLAE</sequence>
<protein>
    <submittedName>
        <fullName evidence="2">Uncharacterized protein</fullName>
    </submittedName>
</protein>
<organism evidence="2 3">
    <name type="scientific">Deinococcus roseus</name>
    <dbReference type="NCBI Taxonomy" id="392414"/>
    <lineage>
        <taxon>Bacteria</taxon>
        <taxon>Thermotogati</taxon>
        <taxon>Deinococcota</taxon>
        <taxon>Deinococci</taxon>
        <taxon>Deinococcales</taxon>
        <taxon>Deinococcaceae</taxon>
        <taxon>Deinococcus</taxon>
    </lineage>
</organism>
<keyword evidence="1" id="KW-1133">Transmembrane helix</keyword>
<evidence type="ECO:0000256" key="1">
    <source>
        <dbReference type="SAM" id="Phobius"/>
    </source>
</evidence>
<evidence type="ECO:0000313" key="3">
    <source>
        <dbReference type="Proteomes" id="UP000632222"/>
    </source>
</evidence>
<keyword evidence="1" id="KW-0812">Transmembrane</keyword>
<feature type="transmembrane region" description="Helical" evidence="1">
    <location>
        <begin position="20"/>
        <end position="41"/>
    </location>
</feature>
<gene>
    <name evidence="2" type="ORF">GCM10008938_29010</name>
</gene>
<feature type="transmembrane region" description="Helical" evidence="1">
    <location>
        <begin position="85"/>
        <end position="103"/>
    </location>
</feature>
<reference evidence="3" key="1">
    <citation type="journal article" date="2019" name="Int. J. Syst. Evol. Microbiol.">
        <title>The Global Catalogue of Microorganisms (GCM) 10K type strain sequencing project: providing services to taxonomists for standard genome sequencing and annotation.</title>
        <authorList>
            <consortium name="The Broad Institute Genomics Platform"/>
            <consortium name="The Broad Institute Genome Sequencing Center for Infectious Disease"/>
            <person name="Wu L."/>
            <person name="Ma J."/>
        </authorList>
    </citation>
    <scope>NUCLEOTIDE SEQUENCE [LARGE SCALE GENOMIC DNA]</scope>
    <source>
        <strain evidence="3">JCM 14370</strain>
    </source>
</reference>
<name>A0ABQ2D599_9DEIO</name>
<evidence type="ECO:0000313" key="2">
    <source>
        <dbReference type="EMBL" id="GGJ41203.1"/>
    </source>
</evidence>
<dbReference type="Proteomes" id="UP000632222">
    <property type="component" value="Unassembled WGS sequence"/>
</dbReference>
<comment type="caution">
    <text evidence="2">The sequence shown here is derived from an EMBL/GenBank/DDBJ whole genome shotgun (WGS) entry which is preliminary data.</text>
</comment>
<feature type="transmembrane region" description="Helical" evidence="1">
    <location>
        <begin position="53"/>
        <end position="73"/>
    </location>
</feature>